<dbReference type="HOGENOM" id="CLU_3358511_0_0_0"/>
<reference key="1">
    <citation type="journal article" date="2011" name="Mol. Biol. Evol.">
        <title>Unity in variety -- the pan-genome of the Chlamydiae.</title>
        <authorList>
            <person name="Collingro A."/>
            <person name="Tischler P."/>
            <person name="Weinmaier T."/>
            <person name="Penz T."/>
            <person name="Heinz E."/>
            <person name="Brunham R.C."/>
            <person name="Read T.D."/>
            <person name="Bavoil P.M."/>
            <person name="Sachse K."/>
            <person name="Kahane S."/>
            <person name="Friedman M.G."/>
            <person name="Rattei T."/>
            <person name="Myers G.S.A."/>
            <person name="Horn M."/>
        </authorList>
    </citation>
    <scope>NUCLEOTIDE SEQUENCE</scope>
    <source>
        <strain>Z</strain>
    </source>
</reference>
<dbReference type="EMBL" id="FR872582">
    <property type="protein sequence ID" value="CCB88260.1"/>
    <property type="molecule type" value="Genomic_DNA"/>
</dbReference>
<name>F8L6D0_SIMNZ</name>
<reference evidence="1 2" key="2">
    <citation type="journal article" date="2011" name="Mol. Biol. Evol.">
        <title>Unity in variety--the pan-genome of the Chlamydiae.</title>
        <authorList>
            <person name="Collingro A."/>
            <person name="Tischler P."/>
            <person name="Weinmaier T."/>
            <person name="Penz T."/>
            <person name="Heinz E."/>
            <person name="Brunham R.C."/>
            <person name="Read T.D."/>
            <person name="Bavoil P.M."/>
            <person name="Sachse K."/>
            <person name="Kahane S."/>
            <person name="Friedman M.G."/>
            <person name="Rattei T."/>
            <person name="Myers G.S."/>
            <person name="Horn M."/>
        </authorList>
    </citation>
    <scope>NUCLEOTIDE SEQUENCE [LARGE SCALE GENOMIC DNA]</scope>
    <source>
        <strain evidence="2">ATCC VR-1471 / Z</strain>
    </source>
</reference>
<evidence type="ECO:0000313" key="1">
    <source>
        <dbReference type="EMBL" id="CCB88260.1"/>
    </source>
</evidence>
<dbReference type="Proteomes" id="UP000000496">
    <property type="component" value="Chromosome gsn.131"/>
</dbReference>
<protein>
    <submittedName>
        <fullName evidence="1">Uncharacterized protein</fullName>
    </submittedName>
</protein>
<keyword evidence="2" id="KW-1185">Reference proteome</keyword>
<dbReference type="KEGG" id="sng:SNE_A03830"/>
<sequence>MIKGEVISTRSVILKQLQKLIVINAKAIEIPTFPVI</sequence>
<dbReference type="AlphaFoldDB" id="F8L6D0"/>
<accession>F8L6D0</accession>
<organism evidence="1 2">
    <name type="scientific">Simkania negevensis (strain ATCC VR-1471 / DSM 27360 / Z)</name>
    <dbReference type="NCBI Taxonomy" id="331113"/>
    <lineage>
        <taxon>Bacteria</taxon>
        <taxon>Pseudomonadati</taxon>
        <taxon>Chlamydiota</taxon>
        <taxon>Chlamydiia</taxon>
        <taxon>Parachlamydiales</taxon>
        <taxon>Simkaniaceae</taxon>
        <taxon>Simkania</taxon>
    </lineage>
</organism>
<evidence type="ECO:0000313" key="2">
    <source>
        <dbReference type="Proteomes" id="UP000000496"/>
    </source>
</evidence>
<proteinExistence type="predicted"/>
<gene>
    <name evidence="1" type="ordered locus">SNE_A03830</name>
</gene>